<feature type="transmembrane region" description="Helical" evidence="6">
    <location>
        <begin position="767"/>
        <end position="786"/>
    </location>
</feature>
<name>A0A853PVV3_BACFG</name>
<feature type="domain" description="ABC3 transporter permease C-terminal" evidence="7">
    <location>
        <begin position="292"/>
        <end position="407"/>
    </location>
</feature>
<sequence>MMINHYSKVALRLIKRSFLFSSIHILGFVWGMAAAFLIYLWVIDEFTFEDHNPDAGRIFRVIEANCSESGEVTENPYTSKLLADAFRKEFPQVEEATYLGNVDMTSLRSGDKFLSLNWMRVDTAFFDVFHFPVVEGDPGRLKSGFNHIVLSETLAKKFFGNEPAVGKEVMYNRGMDGESVLRIVGVVKVPRKSHIQFDAIVGQSFFDKIDVNIVRMSSPWDVRDAMVYVKMRPGTSVSDSDRVRMSRILSKHTHTERLLRFQPLRDIHLKTDFADISVKNHGSMASIYLFLILAVLIIFMGAFNFTTLSTARAALRYKEIGVRKVTGAKRKTLIVQFLSESLVQAFISLILALALTELLLPVFNRIMDKDITLQASWSVLVYVVLGIIGVGCLSGSYPAFYLSAVNPLIAFKGGQKNGKKGGLIRGLLCVQFVIAITLLLCTGIVFKQLNYLQNKDLGLEKENVVSIYTGLWYNVDGFKQEILKNPNVRSVSMGAEITDYLEGDKSQGDVLRWTDERGETDSLRMMCIWADGDFVNTFGLKLLKGEGLKADGGAYFSGTYDFPVIINEAARKAMKVADPIGMEISGGFGVGTNKKRIVGVVQDFNFQSLRQKIKPAYLMYSPECLGNIHIKIAPEHKQETLNFIQKKFEEMAPFFIKEFKYKFFSDALNRNYEQERQQSRMLLAFTILAVVIAMMGVFGLVTLSTRQRTKEIGIRKVNGAHSGGIVKMFCLEYLKWVGIAFVPACPLGYLFMYHWLGEFAYRTTMSWWLFLGGGLIIAGITLLTVIGQTWRTASQNPVRSLRYE</sequence>
<evidence type="ECO:0000259" key="7">
    <source>
        <dbReference type="Pfam" id="PF02687"/>
    </source>
</evidence>
<comment type="subcellular location">
    <subcellularLocation>
        <location evidence="1">Cell membrane</location>
        <topology evidence="1">Multi-pass membrane protein</topology>
    </subcellularLocation>
</comment>
<feature type="transmembrane region" description="Helical" evidence="6">
    <location>
        <begin position="423"/>
        <end position="446"/>
    </location>
</feature>
<dbReference type="GO" id="GO:0005886">
    <property type="term" value="C:plasma membrane"/>
    <property type="evidence" value="ECO:0007669"/>
    <property type="project" value="UniProtKB-SubCell"/>
</dbReference>
<accession>A0A853PVV3</accession>
<protein>
    <submittedName>
        <fullName evidence="9">ABC transporter permease</fullName>
    </submittedName>
</protein>
<evidence type="ECO:0000313" key="10">
    <source>
        <dbReference type="Proteomes" id="UP000093197"/>
    </source>
</evidence>
<dbReference type="Pfam" id="PF12704">
    <property type="entry name" value="MacB_PCD"/>
    <property type="match status" value="1"/>
</dbReference>
<dbReference type="PANTHER" id="PTHR30572">
    <property type="entry name" value="MEMBRANE COMPONENT OF TRANSPORTER-RELATED"/>
    <property type="match status" value="1"/>
</dbReference>
<evidence type="ECO:0000256" key="3">
    <source>
        <dbReference type="ARBA" id="ARBA00022692"/>
    </source>
</evidence>
<feature type="transmembrane region" description="Helical" evidence="6">
    <location>
        <begin position="21"/>
        <end position="42"/>
    </location>
</feature>
<feature type="transmembrane region" description="Helical" evidence="6">
    <location>
        <begin position="681"/>
        <end position="703"/>
    </location>
</feature>
<dbReference type="Pfam" id="PF02687">
    <property type="entry name" value="FtsX"/>
    <property type="match status" value="2"/>
</dbReference>
<dbReference type="AlphaFoldDB" id="A0A853PVV3"/>
<evidence type="ECO:0000256" key="4">
    <source>
        <dbReference type="ARBA" id="ARBA00022989"/>
    </source>
</evidence>
<reference evidence="9 10" key="1">
    <citation type="journal article" date="2016" name="PLoS ONE">
        <title>Genomic Diversity of Enterotoxigenic Strains of Bacteroides fragilis.</title>
        <authorList>
            <person name="Pierce J.V."/>
            <person name="Bernstein H.D."/>
        </authorList>
    </citation>
    <scope>NUCLEOTIDE SEQUENCE [LARGE SCALE GENOMIC DNA]</scope>
    <source>
        <strain evidence="9 10">20793-3</strain>
    </source>
</reference>
<evidence type="ECO:0000256" key="1">
    <source>
        <dbReference type="ARBA" id="ARBA00004651"/>
    </source>
</evidence>
<feature type="transmembrane region" description="Helical" evidence="6">
    <location>
        <begin position="332"/>
        <end position="355"/>
    </location>
</feature>
<dbReference type="InterPro" id="IPR050250">
    <property type="entry name" value="Macrolide_Exporter_MacB"/>
</dbReference>
<keyword evidence="5 6" id="KW-0472">Membrane</keyword>
<gene>
    <name evidence="9" type="ORF">AC094_20780</name>
</gene>
<evidence type="ECO:0000256" key="5">
    <source>
        <dbReference type="ARBA" id="ARBA00023136"/>
    </source>
</evidence>
<evidence type="ECO:0000313" key="9">
    <source>
        <dbReference type="EMBL" id="OCR32087.1"/>
    </source>
</evidence>
<evidence type="ECO:0000256" key="2">
    <source>
        <dbReference type="ARBA" id="ARBA00022475"/>
    </source>
</evidence>
<dbReference type="InterPro" id="IPR003838">
    <property type="entry name" value="ABC3_permease_C"/>
</dbReference>
<evidence type="ECO:0000256" key="6">
    <source>
        <dbReference type="SAM" id="Phobius"/>
    </source>
</evidence>
<dbReference type="Proteomes" id="UP000093197">
    <property type="component" value="Unassembled WGS sequence"/>
</dbReference>
<dbReference type="GO" id="GO:0022857">
    <property type="term" value="F:transmembrane transporter activity"/>
    <property type="evidence" value="ECO:0007669"/>
    <property type="project" value="TreeGrafter"/>
</dbReference>
<feature type="domain" description="MacB-like periplasmic core" evidence="8">
    <location>
        <begin position="22"/>
        <end position="238"/>
    </location>
</feature>
<feature type="domain" description="ABC3 transporter permease C-terminal" evidence="7">
    <location>
        <begin position="684"/>
        <end position="797"/>
    </location>
</feature>
<comment type="caution">
    <text evidence="9">The sequence shown here is derived from an EMBL/GenBank/DDBJ whole genome shotgun (WGS) entry which is preliminary data.</text>
</comment>
<evidence type="ECO:0000259" key="8">
    <source>
        <dbReference type="Pfam" id="PF12704"/>
    </source>
</evidence>
<proteinExistence type="predicted"/>
<keyword evidence="2" id="KW-1003">Cell membrane</keyword>
<feature type="transmembrane region" description="Helical" evidence="6">
    <location>
        <begin position="375"/>
        <end position="402"/>
    </location>
</feature>
<dbReference type="PANTHER" id="PTHR30572:SF18">
    <property type="entry name" value="ABC-TYPE MACROLIDE FAMILY EXPORT SYSTEM PERMEASE COMPONENT 2"/>
    <property type="match status" value="1"/>
</dbReference>
<keyword evidence="3 6" id="KW-0812">Transmembrane</keyword>
<organism evidence="9 10">
    <name type="scientific">Bacteroides fragilis</name>
    <dbReference type="NCBI Taxonomy" id="817"/>
    <lineage>
        <taxon>Bacteria</taxon>
        <taxon>Pseudomonadati</taxon>
        <taxon>Bacteroidota</taxon>
        <taxon>Bacteroidia</taxon>
        <taxon>Bacteroidales</taxon>
        <taxon>Bacteroidaceae</taxon>
        <taxon>Bacteroides</taxon>
    </lineage>
</organism>
<dbReference type="InterPro" id="IPR025857">
    <property type="entry name" value="MacB_PCD"/>
</dbReference>
<dbReference type="EMBL" id="LIDT01000023">
    <property type="protein sequence ID" value="OCR32087.1"/>
    <property type="molecule type" value="Genomic_DNA"/>
</dbReference>
<feature type="transmembrane region" description="Helical" evidence="6">
    <location>
        <begin position="287"/>
        <end position="311"/>
    </location>
</feature>
<feature type="transmembrane region" description="Helical" evidence="6">
    <location>
        <begin position="733"/>
        <end position="755"/>
    </location>
</feature>
<keyword evidence="4 6" id="KW-1133">Transmembrane helix</keyword>